<dbReference type="InterPro" id="IPR013154">
    <property type="entry name" value="ADH-like_N"/>
</dbReference>
<organism evidence="2 3">
    <name type="scientific">Meripilus lineatus</name>
    <dbReference type="NCBI Taxonomy" id="2056292"/>
    <lineage>
        <taxon>Eukaryota</taxon>
        <taxon>Fungi</taxon>
        <taxon>Dikarya</taxon>
        <taxon>Basidiomycota</taxon>
        <taxon>Agaricomycotina</taxon>
        <taxon>Agaricomycetes</taxon>
        <taxon>Polyporales</taxon>
        <taxon>Meripilaceae</taxon>
        <taxon>Meripilus</taxon>
    </lineage>
</organism>
<dbReference type="SMART" id="SM00829">
    <property type="entry name" value="PKS_ER"/>
    <property type="match status" value="1"/>
</dbReference>
<reference evidence="2" key="1">
    <citation type="submission" date="2022-07" db="EMBL/GenBank/DDBJ databases">
        <title>Genome Sequence of Physisporinus lineatus.</title>
        <authorList>
            <person name="Buettner E."/>
        </authorList>
    </citation>
    <scope>NUCLEOTIDE SEQUENCE</scope>
    <source>
        <strain evidence="2">VT162</strain>
    </source>
</reference>
<feature type="domain" description="Enoyl reductase (ER)" evidence="1">
    <location>
        <begin position="13"/>
        <end position="357"/>
    </location>
</feature>
<dbReference type="SUPFAM" id="SSF51735">
    <property type="entry name" value="NAD(P)-binding Rossmann-fold domains"/>
    <property type="match status" value="1"/>
</dbReference>
<name>A0AAD5V9C7_9APHY</name>
<protein>
    <recommendedName>
        <fullName evidence="1">Enoyl reductase (ER) domain-containing protein</fullName>
    </recommendedName>
</protein>
<dbReference type="InterPro" id="IPR013149">
    <property type="entry name" value="ADH-like_C"/>
</dbReference>
<sequence length="362" mass="38756">MSTIPETHEAVGHTSPTSGIVSFQVPTEIPNADEVLVRVLYAVVTPVDLWHADFNLLDFGYPSVFGVDLVGEIVKVGENADSEFRVGDKVFAFSPDVAKVKAKAFQEYATLSRWSIGKVPHNLTLQETATVPDNLVTVFNTLVTDLALTIPTDFPASRSPPEASTPILVWGGAGGVGSLALQILKLSGFKNVIAVASSRNHTLLRTLGATHTVDYNDADVAEQIEKAAGGKVKYVFDTISDEEYSLKPIAKVVGKGSKVAWLLPARTGGHGGVSGVSNDLTVTFPDGVELIGVRTFEYQKNEYFKKALQSKVIPRLLAEGLVKPSKVREVGGATLLERVTAGFDVLRKGLSGERVVIKVSEA</sequence>
<dbReference type="Proteomes" id="UP001212997">
    <property type="component" value="Unassembled WGS sequence"/>
</dbReference>
<dbReference type="AlphaFoldDB" id="A0AAD5V9C7"/>
<dbReference type="Pfam" id="PF00107">
    <property type="entry name" value="ADH_zinc_N"/>
    <property type="match status" value="1"/>
</dbReference>
<dbReference type="Pfam" id="PF08240">
    <property type="entry name" value="ADH_N"/>
    <property type="match status" value="1"/>
</dbReference>
<dbReference type="Gene3D" id="3.40.50.720">
    <property type="entry name" value="NAD(P)-binding Rossmann-like Domain"/>
    <property type="match status" value="1"/>
</dbReference>
<dbReference type="GO" id="GO:0016651">
    <property type="term" value="F:oxidoreductase activity, acting on NAD(P)H"/>
    <property type="evidence" value="ECO:0007669"/>
    <property type="project" value="InterPro"/>
</dbReference>
<accession>A0AAD5V9C7</accession>
<dbReference type="InterPro" id="IPR020843">
    <property type="entry name" value="ER"/>
</dbReference>
<dbReference type="CDD" id="cd08249">
    <property type="entry name" value="enoyl_reductase_like"/>
    <property type="match status" value="1"/>
</dbReference>
<dbReference type="EMBL" id="JANAWD010000045">
    <property type="protein sequence ID" value="KAJ3489442.1"/>
    <property type="molecule type" value="Genomic_DNA"/>
</dbReference>
<comment type="caution">
    <text evidence="2">The sequence shown here is derived from an EMBL/GenBank/DDBJ whole genome shotgun (WGS) entry which is preliminary data.</text>
</comment>
<dbReference type="InterPro" id="IPR011032">
    <property type="entry name" value="GroES-like_sf"/>
</dbReference>
<proteinExistence type="predicted"/>
<dbReference type="PANTHER" id="PTHR45348:SF3">
    <property type="entry name" value="ENOYL REDUCTASE (ER) DOMAIN-CONTAINING PROTEIN"/>
    <property type="match status" value="1"/>
</dbReference>
<evidence type="ECO:0000313" key="3">
    <source>
        <dbReference type="Proteomes" id="UP001212997"/>
    </source>
</evidence>
<evidence type="ECO:0000259" key="1">
    <source>
        <dbReference type="SMART" id="SM00829"/>
    </source>
</evidence>
<keyword evidence="3" id="KW-1185">Reference proteome</keyword>
<dbReference type="InterPro" id="IPR047122">
    <property type="entry name" value="Trans-enoyl_RdTase-like"/>
</dbReference>
<dbReference type="PANTHER" id="PTHR45348">
    <property type="entry name" value="HYPOTHETICAL OXIDOREDUCTASE (EUROFUNG)"/>
    <property type="match status" value="1"/>
</dbReference>
<dbReference type="InterPro" id="IPR036291">
    <property type="entry name" value="NAD(P)-bd_dom_sf"/>
</dbReference>
<evidence type="ECO:0000313" key="2">
    <source>
        <dbReference type="EMBL" id="KAJ3489442.1"/>
    </source>
</evidence>
<dbReference type="Gene3D" id="3.90.180.10">
    <property type="entry name" value="Medium-chain alcohol dehydrogenases, catalytic domain"/>
    <property type="match status" value="1"/>
</dbReference>
<gene>
    <name evidence="2" type="ORF">NLI96_g2138</name>
</gene>
<dbReference type="SUPFAM" id="SSF50129">
    <property type="entry name" value="GroES-like"/>
    <property type="match status" value="1"/>
</dbReference>